<keyword evidence="3" id="KW-1185">Reference proteome</keyword>
<feature type="compositionally biased region" description="Low complexity" evidence="1">
    <location>
        <begin position="383"/>
        <end position="401"/>
    </location>
</feature>
<evidence type="ECO:0000256" key="1">
    <source>
        <dbReference type="SAM" id="MobiDB-lite"/>
    </source>
</evidence>
<evidence type="ECO:0000313" key="3">
    <source>
        <dbReference type="Proteomes" id="UP000559256"/>
    </source>
</evidence>
<feature type="compositionally biased region" description="Polar residues" evidence="1">
    <location>
        <begin position="184"/>
        <end position="196"/>
    </location>
</feature>
<sequence>MQPLSLHPLTTFDPLSQPLLHSSLQSLHLTGSTVPVLAQLSLPALTSLRISGMDTRHFVILTQFLFRNYTRLTSGREGYSGSYLSYSSPFPSYSSSSFSYPGSGLETLQIGITIGPPVPLTRFIEAATQARVRNLDLYGPGHVRLGELVRGLTVPGGAIGGGGGVGVGAGVVRGDVEIGEGADSSDSGSVNETELVSDSGSSSDADADPASLPSSTSSSPSQTPWPPRLWGVETSGDGSVSPTRLSGCVDPLNRKGRVLSASASASVQVSATQKSTNLTRGRVWEEDIPMPDLEHLGIEFGFDADGEEDGRELGESEDVEEVMIDRVVRMVESRTRTNMKGGVNGIKEGEGCIYAPNSAYPCGDTPSLRLKTLKSLILYTHPSSSGRDSGSPYSSSSVFGRRFGTSRSSGSLYDRDPSRLEGELQKRLMVSGTGVGGRLDLKVKDGRRREAGMV</sequence>
<accession>A0A8H5CQ98</accession>
<feature type="compositionally biased region" description="Low complexity" evidence="1">
    <location>
        <begin position="197"/>
        <end position="221"/>
    </location>
</feature>
<dbReference type="Proteomes" id="UP000559256">
    <property type="component" value="Unassembled WGS sequence"/>
</dbReference>
<protein>
    <submittedName>
        <fullName evidence="2">Uncharacterized protein</fullName>
    </submittedName>
</protein>
<comment type="caution">
    <text evidence="2">The sequence shown here is derived from an EMBL/GenBank/DDBJ whole genome shotgun (WGS) entry which is preliminary data.</text>
</comment>
<reference evidence="2 3" key="1">
    <citation type="journal article" date="2020" name="ISME J.">
        <title>Uncovering the hidden diversity of litter-decomposition mechanisms in mushroom-forming fungi.</title>
        <authorList>
            <person name="Floudas D."/>
            <person name="Bentzer J."/>
            <person name="Ahren D."/>
            <person name="Johansson T."/>
            <person name="Persson P."/>
            <person name="Tunlid A."/>
        </authorList>
    </citation>
    <scope>NUCLEOTIDE SEQUENCE [LARGE SCALE GENOMIC DNA]</scope>
    <source>
        <strain evidence="2 3">CBS 291.85</strain>
    </source>
</reference>
<dbReference type="AlphaFoldDB" id="A0A8H5CQ98"/>
<proteinExistence type="predicted"/>
<dbReference type="EMBL" id="JAACJM010000115">
    <property type="protein sequence ID" value="KAF5345053.1"/>
    <property type="molecule type" value="Genomic_DNA"/>
</dbReference>
<gene>
    <name evidence="2" type="ORF">D9758_010454</name>
</gene>
<name>A0A8H5CQ98_9AGAR</name>
<evidence type="ECO:0000313" key="2">
    <source>
        <dbReference type="EMBL" id="KAF5345053.1"/>
    </source>
</evidence>
<feature type="region of interest" description="Disordered" evidence="1">
    <location>
        <begin position="178"/>
        <end position="249"/>
    </location>
</feature>
<organism evidence="2 3">
    <name type="scientific">Tetrapyrgos nigripes</name>
    <dbReference type="NCBI Taxonomy" id="182062"/>
    <lineage>
        <taxon>Eukaryota</taxon>
        <taxon>Fungi</taxon>
        <taxon>Dikarya</taxon>
        <taxon>Basidiomycota</taxon>
        <taxon>Agaricomycotina</taxon>
        <taxon>Agaricomycetes</taxon>
        <taxon>Agaricomycetidae</taxon>
        <taxon>Agaricales</taxon>
        <taxon>Marasmiineae</taxon>
        <taxon>Marasmiaceae</taxon>
        <taxon>Tetrapyrgos</taxon>
    </lineage>
</organism>
<feature type="region of interest" description="Disordered" evidence="1">
    <location>
        <begin position="381"/>
        <end position="401"/>
    </location>
</feature>